<protein>
    <submittedName>
        <fullName evidence="1">Histidine kinase</fullName>
    </submittedName>
</protein>
<keyword evidence="1" id="KW-0418">Kinase</keyword>
<reference evidence="1" key="1">
    <citation type="journal article" date="2020" name="mSystems">
        <title>Genome- and Community-Level Interaction Insights into Carbon Utilization and Element Cycling Functions of Hydrothermarchaeota in Hydrothermal Sediment.</title>
        <authorList>
            <person name="Zhou Z."/>
            <person name="Liu Y."/>
            <person name="Xu W."/>
            <person name="Pan J."/>
            <person name="Luo Z.H."/>
            <person name="Li M."/>
        </authorList>
    </citation>
    <scope>NUCLEOTIDE SEQUENCE [LARGE SCALE GENOMIC DNA]</scope>
    <source>
        <strain evidence="1">SpSt-402</strain>
    </source>
</reference>
<sequence>MPYSYHLIVEGNPALIYATRGGSPEKILPVLNPFLEKFWRERETFGEYADTPECLVAQLTVRFGFETAEDDFSNIRVGVHYNSGAQYLYWIGLNKDVQVWVPDEGYRKNPELGLAGCRQWITS</sequence>
<gene>
    <name evidence="1" type="ORF">ENR47_07935</name>
</gene>
<dbReference type="EMBL" id="DSRD01000504">
    <property type="protein sequence ID" value="HGW94197.1"/>
    <property type="molecule type" value="Genomic_DNA"/>
</dbReference>
<organism evidence="1">
    <name type="scientific">Oscillatoriales cyanobacterium SpSt-402</name>
    <dbReference type="NCBI Taxonomy" id="2282168"/>
    <lineage>
        <taxon>Bacteria</taxon>
        <taxon>Bacillati</taxon>
        <taxon>Cyanobacteriota</taxon>
        <taxon>Cyanophyceae</taxon>
        <taxon>Oscillatoriophycideae</taxon>
        <taxon>Oscillatoriales</taxon>
    </lineage>
</organism>
<evidence type="ECO:0000313" key="1">
    <source>
        <dbReference type="EMBL" id="HGW94197.1"/>
    </source>
</evidence>
<dbReference type="AlphaFoldDB" id="A0A832H2X3"/>
<keyword evidence="1" id="KW-0808">Transferase</keyword>
<proteinExistence type="predicted"/>
<comment type="caution">
    <text evidence="1">The sequence shown here is derived from an EMBL/GenBank/DDBJ whole genome shotgun (WGS) entry which is preliminary data.</text>
</comment>
<name>A0A832H2X3_9CYAN</name>
<accession>A0A832H2X3</accession>
<dbReference type="GO" id="GO:0016301">
    <property type="term" value="F:kinase activity"/>
    <property type="evidence" value="ECO:0007669"/>
    <property type="project" value="UniProtKB-KW"/>
</dbReference>